<keyword evidence="5" id="KW-1185">Reference proteome</keyword>
<dbReference type="Gramene" id="KZN02544">
    <property type="protein sequence ID" value="KZN02544"/>
    <property type="gene ID" value="DCAR_011298"/>
</dbReference>
<keyword evidence="3" id="KW-0012">Acyltransferase</keyword>
<protein>
    <submittedName>
        <fullName evidence="4">Uncharacterized protein</fullName>
    </submittedName>
</protein>
<evidence type="ECO:0000256" key="1">
    <source>
        <dbReference type="ARBA" id="ARBA00009861"/>
    </source>
</evidence>
<evidence type="ECO:0000313" key="4">
    <source>
        <dbReference type="EMBL" id="WOG93485.1"/>
    </source>
</evidence>
<proteinExistence type="inferred from homology"/>
<dbReference type="GO" id="GO:0016746">
    <property type="term" value="F:acyltransferase activity"/>
    <property type="evidence" value="ECO:0007669"/>
    <property type="project" value="UniProtKB-KW"/>
</dbReference>
<dbReference type="KEGG" id="dcr:108212603"/>
<keyword evidence="2" id="KW-0808">Transferase</keyword>
<comment type="similarity">
    <text evidence="1">Belongs to the plant acyltransferase family.</text>
</comment>
<reference evidence="4" key="2">
    <citation type="submission" date="2022-03" db="EMBL/GenBank/DDBJ databases">
        <title>Draft title - Genomic analysis of global carrot germplasm unveils the trajectory of domestication and the origin of high carotenoid orange carrot.</title>
        <authorList>
            <person name="Iorizzo M."/>
            <person name="Ellison S."/>
            <person name="Senalik D."/>
            <person name="Macko-Podgorni A."/>
            <person name="Grzebelus D."/>
            <person name="Bostan H."/>
            <person name="Rolling W."/>
            <person name="Curaba J."/>
            <person name="Simon P."/>
        </authorList>
    </citation>
    <scope>NUCLEOTIDE SEQUENCE</scope>
    <source>
        <tissue evidence="4">Leaf</tissue>
    </source>
</reference>
<evidence type="ECO:0000313" key="5">
    <source>
        <dbReference type="Proteomes" id="UP000077755"/>
    </source>
</evidence>
<dbReference type="OMA" id="CMSEDET"/>
<dbReference type="EMBL" id="CP093345">
    <property type="protein sequence ID" value="WOG93485.1"/>
    <property type="molecule type" value="Genomic_DNA"/>
</dbReference>
<dbReference type="InterPro" id="IPR023213">
    <property type="entry name" value="CAT-like_dom_sf"/>
</dbReference>
<dbReference type="PANTHER" id="PTHR31623:SF124">
    <property type="entry name" value="VINORINE SYNTHASE-RELATED"/>
    <property type="match status" value="1"/>
</dbReference>
<dbReference type="AlphaFoldDB" id="A0A166B9Y6"/>
<accession>A0A166B9Y6</accession>
<dbReference type="PANTHER" id="PTHR31623">
    <property type="entry name" value="F21J9.9"/>
    <property type="match status" value="1"/>
</dbReference>
<reference evidence="4" key="1">
    <citation type="journal article" date="2016" name="Nat. Genet.">
        <title>A high-quality carrot genome assembly provides new insights into carotenoid accumulation and asterid genome evolution.</title>
        <authorList>
            <person name="Iorizzo M."/>
            <person name="Ellison S."/>
            <person name="Senalik D."/>
            <person name="Zeng P."/>
            <person name="Satapoomin P."/>
            <person name="Huang J."/>
            <person name="Bowman M."/>
            <person name="Iovene M."/>
            <person name="Sanseverino W."/>
            <person name="Cavagnaro P."/>
            <person name="Yildiz M."/>
            <person name="Macko-Podgorni A."/>
            <person name="Moranska E."/>
            <person name="Grzebelus E."/>
            <person name="Grzebelus D."/>
            <person name="Ashrafi H."/>
            <person name="Zheng Z."/>
            <person name="Cheng S."/>
            <person name="Spooner D."/>
            <person name="Van Deynze A."/>
            <person name="Simon P."/>
        </authorList>
    </citation>
    <scope>NUCLEOTIDE SEQUENCE</scope>
    <source>
        <tissue evidence="4">Leaf</tissue>
    </source>
</reference>
<organism evidence="4 5">
    <name type="scientific">Daucus carota subsp. sativus</name>
    <name type="common">Carrot</name>
    <dbReference type="NCBI Taxonomy" id="79200"/>
    <lineage>
        <taxon>Eukaryota</taxon>
        <taxon>Viridiplantae</taxon>
        <taxon>Streptophyta</taxon>
        <taxon>Embryophyta</taxon>
        <taxon>Tracheophyta</taxon>
        <taxon>Spermatophyta</taxon>
        <taxon>Magnoliopsida</taxon>
        <taxon>eudicotyledons</taxon>
        <taxon>Gunneridae</taxon>
        <taxon>Pentapetalae</taxon>
        <taxon>asterids</taxon>
        <taxon>campanulids</taxon>
        <taxon>Apiales</taxon>
        <taxon>Apiaceae</taxon>
        <taxon>Apioideae</taxon>
        <taxon>Scandiceae</taxon>
        <taxon>Daucinae</taxon>
        <taxon>Daucus</taxon>
        <taxon>Daucus sect. Daucus</taxon>
    </lineage>
</organism>
<sequence length="442" mass="49422">MKFEVLSRELIKPYHSTPQSLRDYTLSLIDELLPPMNLPTILYYYNDNLSSSSRCQHLKRSLSKVLTRFYPYAGRYIKESFKVDCSDQGAEFVEAKVDVSLDDFIGQTKNLKMELLNCLLPRPIGAVDGVTDPLLAVQVCAFACGGWAIGILTSHRVADMSTSSTFVKEWAITAKQLLSESFDECHDFPVSSWTSASLFPGKKLSCRPLGMPVAKENFEYHKIVTKVFSFKQNSISRIREMARLDKSSERLPSRVQSVIGIIGKAIIDIHVVADPGNSKEFLVIQTVNMREKTDPPIHKNQYGNLFLVSTAPIVASEGGVELDSIVDLVTRAVRGEVENCKRILSVGGEMIISDGFDVLTKALAEPEISSNLVFTDWCKFPYYEADFGLAKPVWISGINSPLGNNVYLFSDQYGEGIEAWVNLSANDMRKFEQDLNIMEFST</sequence>
<evidence type="ECO:0000256" key="3">
    <source>
        <dbReference type="ARBA" id="ARBA00023315"/>
    </source>
</evidence>
<gene>
    <name evidence="4" type="ORF">DCAR_0312769</name>
</gene>
<evidence type="ECO:0000256" key="2">
    <source>
        <dbReference type="ARBA" id="ARBA00022679"/>
    </source>
</evidence>
<dbReference type="Gene3D" id="3.30.559.10">
    <property type="entry name" value="Chloramphenicol acetyltransferase-like domain"/>
    <property type="match status" value="2"/>
</dbReference>
<dbReference type="Proteomes" id="UP000077755">
    <property type="component" value="Chromosome 3"/>
</dbReference>
<name>A0A166B9Y6_DAUCS</name>
<dbReference type="Pfam" id="PF02458">
    <property type="entry name" value="Transferase"/>
    <property type="match status" value="1"/>
</dbReference>